<keyword evidence="2" id="KW-1185">Reference proteome</keyword>
<protein>
    <submittedName>
        <fullName evidence="1">Uncharacterized protein</fullName>
    </submittedName>
</protein>
<name>A0ABV0TFJ6_9TELE</name>
<accession>A0ABV0TFJ6</accession>
<dbReference type="Proteomes" id="UP001482620">
    <property type="component" value="Unassembled WGS sequence"/>
</dbReference>
<proteinExistence type="predicted"/>
<gene>
    <name evidence="1" type="ORF">ILYODFUR_002955</name>
</gene>
<evidence type="ECO:0000313" key="2">
    <source>
        <dbReference type="Proteomes" id="UP001482620"/>
    </source>
</evidence>
<reference evidence="1 2" key="1">
    <citation type="submission" date="2021-06" db="EMBL/GenBank/DDBJ databases">
        <authorList>
            <person name="Palmer J.M."/>
        </authorList>
    </citation>
    <scope>NUCLEOTIDE SEQUENCE [LARGE SCALE GENOMIC DNA]</scope>
    <source>
        <strain evidence="2">if_2019</strain>
        <tissue evidence="1">Muscle</tissue>
    </source>
</reference>
<sequence>MGVVWKILWKDMRRHILHRCQAAEAMLPKPDQTILDIYSFIQASNPQSVQHALNKLATVGRPLSRALCLETFSNKMVLTRERSDHLRASASCMISSSTTRGTQEEVCSESTQSTADSITQCRHELLLNSDRT</sequence>
<evidence type="ECO:0000313" key="1">
    <source>
        <dbReference type="EMBL" id="MEQ2231664.1"/>
    </source>
</evidence>
<dbReference type="EMBL" id="JAHRIQ010034901">
    <property type="protein sequence ID" value="MEQ2231664.1"/>
    <property type="molecule type" value="Genomic_DNA"/>
</dbReference>
<comment type="caution">
    <text evidence="1">The sequence shown here is derived from an EMBL/GenBank/DDBJ whole genome shotgun (WGS) entry which is preliminary data.</text>
</comment>
<organism evidence="1 2">
    <name type="scientific">Ilyodon furcidens</name>
    <name type="common">goldbreast splitfin</name>
    <dbReference type="NCBI Taxonomy" id="33524"/>
    <lineage>
        <taxon>Eukaryota</taxon>
        <taxon>Metazoa</taxon>
        <taxon>Chordata</taxon>
        <taxon>Craniata</taxon>
        <taxon>Vertebrata</taxon>
        <taxon>Euteleostomi</taxon>
        <taxon>Actinopterygii</taxon>
        <taxon>Neopterygii</taxon>
        <taxon>Teleostei</taxon>
        <taxon>Neoteleostei</taxon>
        <taxon>Acanthomorphata</taxon>
        <taxon>Ovalentaria</taxon>
        <taxon>Atherinomorphae</taxon>
        <taxon>Cyprinodontiformes</taxon>
        <taxon>Goodeidae</taxon>
        <taxon>Ilyodon</taxon>
    </lineage>
</organism>